<reference evidence="1 4" key="2">
    <citation type="submission" date="2023-11" db="EMBL/GenBank/DDBJ databases">
        <title>MicrobeMod: A computational toolkit for identifying prokaryotic methylation and restriction-modification with nanopore sequencing.</title>
        <authorList>
            <person name="Crits-Christoph A."/>
            <person name="Kang S.C."/>
            <person name="Lee H."/>
            <person name="Ostrov N."/>
        </authorList>
    </citation>
    <scope>NUCLEOTIDE SEQUENCE [LARGE SCALE GENOMIC DNA]</scope>
    <source>
        <strain evidence="1 4">ATCC 29145</strain>
    </source>
</reference>
<organism evidence="2 3">
    <name type="scientific">Azospirillum brasilense</name>
    <dbReference type="NCBI Taxonomy" id="192"/>
    <lineage>
        <taxon>Bacteria</taxon>
        <taxon>Pseudomonadati</taxon>
        <taxon>Pseudomonadota</taxon>
        <taxon>Alphaproteobacteria</taxon>
        <taxon>Rhodospirillales</taxon>
        <taxon>Azospirillaceae</taxon>
        <taxon>Azospirillum</taxon>
    </lineage>
</organism>
<dbReference type="EMBL" id="JAWXYC010000001">
    <property type="protein sequence ID" value="MDX5949681.1"/>
    <property type="molecule type" value="Genomic_DNA"/>
</dbReference>
<protein>
    <submittedName>
        <fullName evidence="2">Uncharacterized protein</fullName>
    </submittedName>
</protein>
<name>A0A4D8QUR0_AZOBR</name>
<evidence type="ECO:0000313" key="2">
    <source>
        <dbReference type="EMBL" id="QCO12894.1"/>
    </source>
</evidence>
<dbReference type="GeneID" id="56447914"/>
<geneLocation type="plasmid" evidence="2 3">
    <name>p3</name>
</geneLocation>
<evidence type="ECO:0000313" key="4">
    <source>
        <dbReference type="Proteomes" id="UP001277471"/>
    </source>
</evidence>
<evidence type="ECO:0000313" key="3">
    <source>
        <dbReference type="Proteomes" id="UP000298774"/>
    </source>
</evidence>
<keyword evidence="4" id="KW-1185">Reference proteome</keyword>
<sequence>MPYDKGPQDIPIPDAVVHETEGAIWDFLTLASGRLSLETMEALSPALRRLEDAAKALRNAQDPRALK</sequence>
<dbReference type="RefSeq" id="WP_105217775.1">
    <property type="nucleotide sequence ID" value="NZ_CP032342.1"/>
</dbReference>
<gene>
    <name evidence="2" type="ORF">D3868_28205</name>
    <name evidence="1" type="ORF">SIM66_00465</name>
</gene>
<evidence type="ECO:0000313" key="1">
    <source>
        <dbReference type="EMBL" id="MDX5949681.1"/>
    </source>
</evidence>
<dbReference type="Proteomes" id="UP001277471">
    <property type="component" value="Unassembled WGS sequence"/>
</dbReference>
<proteinExistence type="predicted"/>
<keyword evidence="2" id="KW-0614">Plasmid</keyword>
<dbReference type="AlphaFoldDB" id="A0A4D8QUR0"/>
<accession>A0A4D8QUR0</accession>
<reference evidence="2 3" key="1">
    <citation type="submission" date="2018-09" db="EMBL/GenBank/DDBJ databases">
        <title>Whole genome based analysis of evolution and adaptive divergence in Indian and Brazilian strains of Azospirillum brasilense.</title>
        <authorList>
            <person name="Singh C."/>
            <person name="Tripathi A.K."/>
        </authorList>
    </citation>
    <scope>NUCLEOTIDE SEQUENCE [LARGE SCALE GENOMIC DNA]</scope>
    <source>
        <strain evidence="2 3">MTCC4038</strain>
        <plasmid evidence="2 3">p3</plasmid>
    </source>
</reference>
<dbReference type="Proteomes" id="UP000298774">
    <property type="component" value="Plasmid p3"/>
</dbReference>
<dbReference type="EMBL" id="CP032342">
    <property type="protein sequence ID" value="QCO12894.1"/>
    <property type="molecule type" value="Genomic_DNA"/>
</dbReference>